<dbReference type="RefSeq" id="WP_379057434.1">
    <property type="nucleotide sequence ID" value="NZ_JBHTKB010000002.1"/>
</dbReference>
<sequence>MSIDRLSADDLISPGRADQALVTNESILNNALKNNQFALFYQPQINLPTGEVVGFEGLLRWRHPEYGVKLPDAFIATAEQTGQIAELTQLVIDTGFKFIEKLQPQLSFSLNVSSLCIRDDHLLHTLDSCCNEFHIDPHRVVLEFTEKATLENPQQAEDILGQLKTNGFRLGIDDAGTGYADMPDLGKMHFSELKIDKSLVTTMETSSKSRKSIISTIALAESLGIATIAEGIENNLEAIGLRELGCQFGQGYYFARPMDEADTLRWLENWNKRPSLLT</sequence>
<dbReference type="PROSITE" id="PS50883">
    <property type="entry name" value="EAL"/>
    <property type="match status" value="1"/>
</dbReference>
<organism evidence="2 3">
    <name type="scientific">Methylophilus luteus</name>
    <dbReference type="NCBI Taxonomy" id="640108"/>
    <lineage>
        <taxon>Bacteria</taxon>
        <taxon>Pseudomonadati</taxon>
        <taxon>Pseudomonadota</taxon>
        <taxon>Betaproteobacteria</taxon>
        <taxon>Nitrosomonadales</taxon>
        <taxon>Methylophilaceae</taxon>
        <taxon>Methylophilus</taxon>
    </lineage>
</organism>
<dbReference type="InterPro" id="IPR001633">
    <property type="entry name" value="EAL_dom"/>
</dbReference>
<dbReference type="InterPro" id="IPR035919">
    <property type="entry name" value="EAL_sf"/>
</dbReference>
<dbReference type="InterPro" id="IPR050706">
    <property type="entry name" value="Cyclic-di-GMP_PDE-like"/>
</dbReference>
<comment type="caution">
    <text evidence="2">The sequence shown here is derived from an EMBL/GenBank/DDBJ whole genome shotgun (WGS) entry which is preliminary data.</text>
</comment>
<dbReference type="SMART" id="SM00052">
    <property type="entry name" value="EAL"/>
    <property type="match status" value="1"/>
</dbReference>
<dbReference type="Proteomes" id="UP001597128">
    <property type="component" value="Unassembled WGS sequence"/>
</dbReference>
<dbReference type="SUPFAM" id="SSF141868">
    <property type="entry name" value="EAL domain-like"/>
    <property type="match status" value="1"/>
</dbReference>
<dbReference type="PANTHER" id="PTHR33121:SF71">
    <property type="entry name" value="OXYGEN SENSOR PROTEIN DOSP"/>
    <property type="match status" value="1"/>
</dbReference>
<dbReference type="Pfam" id="PF00563">
    <property type="entry name" value="EAL"/>
    <property type="match status" value="1"/>
</dbReference>
<protein>
    <submittedName>
        <fullName evidence="2">EAL domain-containing protein</fullName>
    </submittedName>
</protein>
<evidence type="ECO:0000313" key="3">
    <source>
        <dbReference type="Proteomes" id="UP001597128"/>
    </source>
</evidence>
<proteinExistence type="predicted"/>
<dbReference type="EMBL" id="JBHTKB010000002">
    <property type="protein sequence ID" value="MFD0913933.1"/>
    <property type="molecule type" value="Genomic_DNA"/>
</dbReference>
<reference evidence="3" key="1">
    <citation type="journal article" date="2019" name="Int. J. Syst. Evol. Microbiol.">
        <title>The Global Catalogue of Microorganisms (GCM) 10K type strain sequencing project: providing services to taxonomists for standard genome sequencing and annotation.</title>
        <authorList>
            <consortium name="The Broad Institute Genomics Platform"/>
            <consortium name="The Broad Institute Genome Sequencing Center for Infectious Disease"/>
            <person name="Wu L."/>
            <person name="Ma J."/>
        </authorList>
    </citation>
    <scope>NUCLEOTIDE SEQUENCE [LARGE SCALE GENOMIC DNA]</scope>
    <source>
        <strain evidence="3">CCUG 58412</strain>
    </source>
</reference>
<dbReference type="Gene3D" id="3.20.20.450">
    <property type="entry name" value="EAL domain"/>
    <property type="match status" value="1"/>
</dbReference>
<accession>A0ABW3F8F1</accession>
<name>A0ABW3F8F1_9PROT</name>
<dbReference type="CDD" id="cd01948">
    <property type="entry name" value="EAL"/>
    <property type="match status" value="1"/>
</dbReference>
<dbReference type="PANTHER" id="PTHR33121">
    <property type="entry name" value="CYCLIC DI-GMP PHOSPHODIESTERASE PDEF"/>
    <property type="match status" value="1"/>
</dbReference>
<keyword evidence="3" id="KW-1185">Reference proteome</keyword>
<feature type="domain" description="EAL" evidence="1">
    <location>
        <begin position="21"/>
        <end position="271"/>
    </location>
</feature>
<gene>
    <name evidence="2" type="ORF">ACFQ1Z_10275</name>
</gene>
<evidence type="ECO:0000313" key="2">
    <source>
        <dbReference type="EMBL" id="MFD0913933.1"/>
    </source>
</evidence>
<evidence type="ECO:0000259" key="1">
    <source>
        <dbReference type="PROSITE" id="PS50883"/>
    </source>
</evidence>